<dbReference type="RefSeq" id="WP_345365312.1">
    <property type="nucleotide sequence ID" value="NZ_BAABHJ010000039.1"/>
</dbReference>
<evidence type="ECO:0000313" key="6">
    <source>
        <dbReference type="Proteomes" id="UP001500212"/>
    </source>
</evidence>
<dbReference type="InterPro" id="IPR050811">
    <property type="entry name" value="Phosphate_ABC_transporter"/>
</dbReference>
<evidence type="ECO:0000256" key="3">
    <source>
        <dbReference type="SAM" id="Phobius"/>
    </source>
</evidence>
<reference evidence="6" key="1">
    <citation type="journal article" date="2019" name="Int. J. Syst. Evol. Microbiol.">
        <title>The Global Catalogue of Microorganisms (GCM) 10K type strain sequencing project: providing services to taxonomists for standard genome sequencing and annotation.</title>
        <authorList>
            <consortium name="The Broad Institute Genomics Platform"/>
            <consortium name="The Broad Institute Genome Sequencing Center for Infectious Disease"/>
            <person name="Wu L."/>
            <person name="Ma J."/>
        </authorList>
    </citation>
    <scope>NUCLEOTIDE SEQUENCE [LARGE SCALE GENOMIC DNA]</scope>
    <source>
        <strain evidence="6">JCM 17938</strain>
    </source>
</reference>
<protein>
    <recommendedName>
        <fullName evidence="4">PBP domain-containing protein</fullName>
    </recommendedName>
</protein>
<dbReference type="EMBL" id="BAABHJ010000039">
    <property type="protein sequence ID" value="GAA4617055.1"/>
    <property type="molecule type" value="Genomic_DNA"/>
</dbReference>
<gene>
    <name evidence="5" type="ORF">GCM10023195_75970</name>
</gene>
<keyword evidence="6" id="KW-1185">Reference proteome</keyword>
<keyword evidence="3" id="KW-0472">Membrane</keyword>
<sequence length="655" mass="71418">MDSHVDRRAEFTRGLAVRLAGTEPAVLAQRTGLLEETVKAVSSGDGELMSWEVVSACLAAAGADGVEVGEARGRWSAAEHALWDEWGEELRAAFERNGHGKPTKVVEAYREKVPWRQLTERYPVTFKPWTEPTFAAERRLPDPSAAGDIRDFYLLLAELRGWAGSPRQTEIEKRSWGTLPDATISAMLQKDRWRTTSDRERVRVGHFARACGLPAAEVARWVEAYERLRHVPPTDDLARARAEGAELRRRLAAAQAEAEALRERLAEAETFREHPPVAEGLRERPAEAGGIRERVAEAEGFPERPAAAESRPRTEQEAAPARGAPPRERWFSRRRRSLSVAAAALVFAAGAGAARLAGVATSPADRALCFSGTLHLVGSTAFERTADIIRRGYEARCRDARIEVSAIGSNEGVRALTTGNAASTIAMHDGYLTSDSDEVRLRGFRGFPVALVAFAVIVDKGTNVTGLSLQDLRSIYAPDGPTDWKSIKGGRDLPIRLVSRTEGSGTRGIFEEHVLRGPEPDLSSSDCRRKDDLRAALHVIRCERSSQAQVLDTVDTVPGTIGYAEVHVASDARRYPNVRIIALDGRMPTASPTMDRYPFVAPEVFYTYGPPPNGSAAAAFLTFLADDDARRLLRQAGAPVCVGPGSLITAPCQPN</sequence>
<dbReference type="InterPro" id="IPR024370">
    <property type="entry name" value="PBP_domain"/>
</dbReference>
<dbReference type="PANTHER" id="PTHR30570:SF1">
    <property type="entry name" value="PHOSPHATE-BINDING PROTEIN PSTS"/>
    <property type="match status" value="1"/>
</dbReference>
<dbReference type="Proteomes" id="UP001500212">
    <property type="component" value="Unassembled WGS sequence"/>
</dbReference>
<comment type="caution">
    <text evidence="5">The sequence shown here is derived from an EMBL/GenBank/DDBJ whole genome shotgun (WGS) entry which is preliminary data.</text>
</comment>
<dbReference type="SUPFAM" id="SSF53850">
    <property type="entry name" value="Periplasmic binding protein-like II"/>
    <property type="match status" value="1"/>
</dbReference>
<feature type="region of interest" description="Disordered" evidence="2">
    <location>
        <begin position="268"/>
        <end position="329"/>
    </location>
</feature>
<evidence type="ECO:0000256" key="2">
    <source>
        <dbReference type="SAM" id="MobiDB-lite"/>
    </source>
</evidence>
<feature type="domain" description="PBP" evidence="4">
    <location>
        <begin position="372"/>
        <end position="627"/>
    </location>
</feature>
<organism evidence="5 6">
    <name type="scientific">Actinoallomurus liliacearum</name>
    <dbReference type="NCBI Taxonomy" id="1080073"/>
    <lineage>
        <taxon>Bacteria</taxon>
        <taxon>Bacillati</taxon>
        <taxon>Actinomycetota</taxon>
        <taxon>Actinomycetes</taxon>
        <taxon>Streptosporangiales</taxon>
        <taxon>Thermomonosporaceae</taxon>
        <taxon>Actinoallomurus</taxon>
    </lineage>
</organism>
<feature type="compositionally biased region" description="Basic and acidic residues" evidence="2">
    <location>
        <begin position="268"/>
        <end position="297"/>
    </location>
</feature>
<evidence type="ECO:0000256" key="1">
    <source>
        <dbReference type="ARBA" id="ARBA00022729"/>
    </source>
</evidence>
<dbReference type="Pfam" id="PF12849">
    <property type="entry name" value="PBP_like_2"/>
    <property type="match status" value="1"/>
</dbReference>
<proteinExistence type="predicted"/>
<keyword evidence="3" id="KW-0812">Transmembrane</keyword>
<evidence type="ECO:0000313" key="5">
    <source>
        <dbReference type="EMBL" id="GAA4617055.1"/>
    </source>
</evidence>
<keyword evidence="3" id="KW-1133">Transmembrane helix</keyword>
<dbReference type="PANTHER" id="PTHR30570">
    <property type="entry name" value="PERIPLASMIC PHOSPHATE BINDING COMPONENT OF PHOSPHATE ABC TRANSPORTER"/>
    <property type="match status" value="1"/>
</dbReference>
<accession>A0ABP8TWT1</accession>
<dbReference type="Gene3D" id="3.40.190.10">
    <property type="entry name" value="Periplasmic binding protein-like II"/>
    <property type="match status" value="2"/>
</dbReference>
<keyword evidence="1" id="KW-0732">Signal</keyword>
<evidence type="ECO:0000259" key="4">
    <source>
        <dbReference type="Pfam" id="PF12849"/>
    </source>
</evidence>
<feature type="transmembrane region" description="Helical" evidence="3">
    <location>
        <begin position="337"/>
        <end position="357"/>
    </location>
</feature>
<name>A0ABP8TWT1_9ACTN</name>